<evidence type="ECO:0000313" key="1">
    <source>
        <dbReference type="EMBL" id="ONM04168.1"/>
    </source>
</evidence>
<reference evidence="1" key="1">
    <citation type="submission" date="2015-12" db="EMBL/GenBank/DDBJ databases">
        <title>Update maize B73 reference genome by single molecule sequencing technologies.</title>
        <authorList>
            <consortium name="Maize Genome Sequencing Project"/>
            <person name="Ware D."/>
        </authorList>
    </citation>
    <scope>NUCLEOTIDE SEQUENCE [LARGE SCALE GENOMIC DNA]</scope>
    <source>
        <tissue evidence="1">Seedling</tissue>
    </source>
</reference>
<name>A0A1D6KMW2_MAIZE</name>
<sequence length="15" mass="1715">MLHSVCQNTSKIQIL</sequence>
<proteinExistence type="predicted"/>
<organism evidence="1">
    <name type="scientific">Zea mays</name>
    <name type="common">Maize</name>
    <dbReference type="NCBI Taxonomy" id="4577"/>
    <lineage>
        <taxon>Eukaryota</taxon>
        <taxon>Viridiplantae</taxon>
        <taxon>Streptophyta</taxon>
        <taxon>Embryophyta</taxon>
        <taxon>Tracheophyta</taxon>
        <taxon>Spermatophyta</taxon>
        <taxon>Magnoliopsida</taxon>
        <taxon>Liliopsida</taxon>
        <taxon>Poales</taxon>
        <taxon>Poaceae</taxon>
        <taxon>PACMAD clade</taxon>
        <taxon>Panicoideae</taxon>
        <taxon>Andropogonodae</taxon>
        <taxon>Andropogoneae</taxon>
        <taxon>Tripsacinae</taxon>
        <taxon>Zea</taxon>
    </lineage>
</organism>
<accession>A0A1D6KMW2</accession>
<dbReference type="EMBL" id="CM007647">
    <property type="protein sequence ID" value="ONM04168.1"/>
    <property type="molecule type" value="Genomic_DNA"/>
</dbReference>
<gene>
    <name evidence="1" type="ORF">ZEAMMB73_Zm00001d031989</name>
</gene>
<protein>
    <submittedName>
        <fullName evidence="1">Uncharacterized protein</fullName>
    </submittedName>
</protein>